<dbReference type="Pfam" id="PF16353">
    <property type="entry name" value="LacZ_4"/>
    <property type="match status" value="1"/>
</dbReference>
<organism evidence="15 16">
    <name type="scientific">Segatella copri</name>
    <dbReference type="NCBI Taxonomy" id="165179"/>
    <lineage>
        <taxon>Bacteria</taxon>
        <taxon>Pseudomonadati</taxon>
        <taxon>Bacteroidota</taxon>
        <taxon>Bacteroidia</taxon>
        <taxon>Bacteroidales</taxon>
        <taxon>Prevotellaceae</taxon>
        <taxon>Segatella</taxon>
    </lineage>
</organism>
<dbReference type="Pfam" id="PF02929">
    <property type="entry name" value="Bgal_small_N"/>
    <property type="match status" value="1"/>
</dbReference>
<keyword evidence="9" id="KW-0106">Calcium</keyword>
<gene>
    <name evidence="15" type="ORF">DW192_09340</name>
</gene>
<evidence type="ECO:0000256" key="13">
    <source>
        <dbReference type="SAM" id="SignalP"/>
    </source>
</evidence>
<evidence type="ECO:0000256" key="8">
    <source>
        <dbReference type="ARBA" id="ARBA00022801"/>
    </source>
</evidence>
<proteinExistence type="inferred from homology"/>
<dbReference type="Proteomes" id="UP000284548">
    <property type="component" value="Unassembled WGS sequence"/>
</dbReference>
<evidence type="ECO:0000256" key="10">
    <source>
        <dbReference type="ARBA" id="ARBA00023295"/>
    </source>
</evidence>
<evidence type="ECO:0000256" key="12">
    <source>
        <dbReference type="RuleBase" id="RU361154"/>
    </source>
</evidence>
<dbReference type="SUPFAM" id="SSF49303">
    <property type="entry name" value="beta-Galactosidase/glucuronidase domain"/>
    <property type="match status" value="2"/>
</dbReference>
<dbReference type="InterPro" id="IPR032312">
    <property type="entry name" value="LacZ_4"/>
</dbReference>
<dbReference type="EMBL" id="QRKB01000022">
    <property type="protein sequence ID" value="RHH81926.1"/>
    <property type="molecule type" value="Genomic_DNA"/>
</dbReference>
<accession>A0A3R6EYT3</accession>
<evidence type="ECO:0000313" key="16">
    <source>
        <dbReference type="Proteomes" id="UP000284548"/>
    </source>
</evidence>
<comment type="subunit">
    <text evidence="5">Monomer.</text>
</comment>
<reference evidence="15 16" key="1">
    <citation type="submission" date="2018-08" db="EMBL/GenBank/DDBJ databases">
        <title>A genome reference for cultivated species of the human gut microbiota.</title>
        <authorList>
            <person name="Zou Y."/>
            <person name="Xue W."/>
            <person name="Luo G."/>
        </authorList>
    </citation>
    <scope>NUCLEOTIDE SEQUENCE [LARGE SCALE GENOMIC DNA]</scope>
    <source>
        <strain evidence="15 16">AM16-54</strain>
    </source>
</reference>
<evidence type="ECO:0000256" key="6">
    <source>
        <dbReference type="ARBA" id="ARBA00012756"/>
    </source>
</evidence>
<evidence type="ECO:0000256" key="11">
    <source>
        <dbReference type="ARBA" id="ARBA00032230"/>
    </source>
</evidence>
<name>A0A3R6EYT3_9BACT</name>
<evidence type="ECO:0000259" key="14">
    <source>
        <dbReference type="SMART" id="SM01038"/>
    </source>
</evidence>
<dbReference type="EC" id="3.2.1.23" evidence="6 12"/>
<protein>
    <recommendedName>
        <fullName evidence="7 12">Beta-galactosidase</fullName>
        <ecNumber evidence="6 12">3.2.1.23</ecNumber>
    </recommendedName>
    <alternativeName>
        <fullName evidence="11 12">Lactase</fullName>
    </alternativeName>
</protein>
<dbReference type="PANTHER" id="PTHR46323">
    <property type="entry name" value="BETA-GALACTOSIDASE"/>
    <property type="match status" value="1"/>
</dbReference>
<dbReference type="SUPFAM" id="SSF51445">
    <property type="entry name" value="(Trans)glycosidases"/>
    <property type="match status" value="1"/>
</dbReference>
<dbReference type="Pfam" id="PF00703">
    <property type="entry name" value="Glyco_hydro_2"/>
    <property type="match status" value="1"/>
</dbReference>
<dbReference type="GO" id="GO:0009341">
    <property type="term" value="C:beta-galactosidase complex"/>
    <property type="evidence" value="ECO:0007669"/>
    <property type="project" value="InterPro"/>
</dbReference>
<dbReference type="GO" id="GO:0005990">
    <property type="term" value="P:lactose catabolic process"/>
    <property type="evidence" value="ECO:0007669"/>
    <property type="project" value="TreeGrafter"/>
</dbReference>
<dbReference type="PROSITE" id="PS00608">
    <property type="entry name" value="GLYCOSYL_HYDROL_F2_2"/>
    <property type="match status" value="1"/>
</dbReference>
<dbReference type="InterPro" id="IPR008979">
    <property type="entry name" value="Galactose-bd-like_sf"/>
</dbReference>
<dbReference type="InterPro" id="IPR017853">
    <property type="entry name" value="GH"/>
</dbReference>
<evidence type="ECO:0000256" key="4">
    <source>
        <dbReference type="ARBA" id="ARBA00007401"/>
    </source>
</evidence>
<feature type="chain" id="PRO_5018694925" description="Beta-galactosidase" evidence="13">
    <location>
        <begin position="25"/>
        <end position="1051"/>
    </location>
</feature>
<comment type="similarity">
    <text evidence="4 12">Belongs to the glycosyl hydrolase 2 family.</text>
</comment>
<comment type="cofactor">
    <cofactor evidence="3">
        <name>Na(+)</name>
        <dbReference type="ChEBI" id="CHEBI:29101"/>
    </cofactor>
</comment>
<dbReference type="Gene3D" id="2.70.98.10">
    <property type="match status" value="1"/>
</dbReference>
<dbReference type="InterPro" id="IPR014718">
    <property type="entry name" value="GH-type_carb-bd"/>
</dbReference>
<dbReference type="InterPro" id="IPR006103">
    <property type="entry name" value="Glyco_hydro_2_cat"/>
</dbReference>
<evidence type="ECO:0000256" key="9">
    <source>
        <dbReference type="ARBA" id="ARBA00022837"/>
    </source>
</evidence>
<dbReference type="Pfam" id="PF02836">
    <property type="entry name" value="Glyco_hydro_2_C"/>
    <property type="match status" value="1"/>
</dbReference>
<dbReference type="PROSITE" id="PS00719">
    <property type="entry name" value="GLYCOSYL_HYDROL_F2_1"/>
    <property type="match status" value="1"/>
</dbReference>
<evidence type="ECO:0000256" key="2">
    <source>
        <dbReference type="ARBA" id="ARBA00001913"/>
    </source>
</evidence>
<dbReference type="FunFam" id="3.20.20.80:FF:000018">
    <property type="entry name" value="Beta-galactosidase"/>
    <property type="match status" value="1"/>
</dbReference>
<dbReference type="SUPFAM" id="SSF49785">
    <property type="entry name" value="Galactose-binding domain-like"/>
    <property type="match status" value="1"/>
</dbReference>
<comment type="catalytic activity">
    <reaction evidence="1 12">
        <text>Hydrolysis of terminal non-reducing beta-D-galactose residues in beta-D-galactosides.</text>
        <dbReference type="EC" id="3.2.1.23"/>
    </reaction>
</comment>
<dbReference type="GO" id="GO:0030246">
    <property type="term" value="F:carbohydrate binding"/>
    <property type="evidence" value="ECO:0007669"/>
    <property type="project" value="InterPro"/>
</dbReference>
<dbReference type="Gene3D" id="3.20.20.80">
    <property type="entry name" value="Glycosidases"/>
    <property type="match status" value="1"/>
</dbReference>
<dbReference type="InterPro" id="IPR006102">
    <property type="entry name" value="Ig-like_GH2"/>
</dbReference>
<dbReference type="InterPro" id="IPR050347">
    <property type="entry name" value="Bact_Beta-galactosidase"/>
</dbReference>
<dbReference type="InterPro" id="IPR013783">
    <property type="entry name" value="Ig-like_fold"/>
</dbReference>
<feature type="signal peptide" evidence="13">
    <location>
        <begin position="1"/>
        <end position="24"/>
    </location>
</feature>
<dbReference type="SMART" id="SM01038">
    <property type="entry name" value="Bgal_small_N"/>
    <property type="match status" value="1"/>
</dbReference>
<dbReference type="PANTHER" id="PTHR46323:SF2">
    <property type="entry name" value="BETA-GALACTOSIDASE"/>
    <property type="match status" value="1"/>
</dbReference>
<dbReference type="GO" id="GO:0004565">
    <property type="term" value="F:beta-galactosidase activity"/>
    <property type="evidence" value="ECO:0007669"/>
    <property type="project" value="UniProtKB-EC"/>
</dbReference>
<dbReference type="Pfam" id="PF02837">
    <property type="entry name" value="Glyco_hydro_2_N"/>
    <property type="match status" value="1"/>
</dbReference>
<keyword evidence="10 12" id="KW-0326">Glycosidase</keyword>
<dbReference type="InterPro" id="IPR006104">
    <property type="entry name" value="Glyco_hydro_2_N"/>
</dbReference>
<keyword evidence="13" id="KW-0732">Signal</keyword>
<evidence type="ECO:0000256" key="3">
    <source>
        <dbReference type="ARBA" id="ARBA00001959"/>
    </source>
</evidence>
<dbReference type="InterPro" id="IPR023230">
    <property type="entry name" value="Glyco_hydro_2_CS"/>
</dbReference>
<dbReference type="Gene3D" id="2.60.120.260">
    <property type="entry name" value="Galactose-binding domain-like"/>
    <property type="match status" value="1"/>
</dbReference>
<dbReference type="Gene3D" id="2.60.40.10">
    <property type="entry name" value="Immunoglobulins"/>
    <property type="match status" value="2"/>
</dbReference>
<comment type="caution">
    <text evidence="15">The sequence shown here is derived from an EMBL/GenBank/DDBJ whole genome shotgun (WGS) entry which is preliminary data.</text>
</comment>
<evidence type="ECO:0000256" key="1">
    <source>
        <dbReference type="ARBA" id="ARBA00001412"/>
    </source>
</evidence>
<evidence type="ECO:0000256" key="5">
    <source>
        <dbReference type="ARBA" id="ARBA00011245"/>
    </source>
</evidence>
<sequence length="1051" mass="120358">MRHIFSSFMICLSLCCAHTSVALAAQDGKQPAASDPWQDATVTHINRMPMTAHYLPFTSENGALAQLKMDDARRFQLNTQNERRRSLDGVWKFKLVKNPSLALTDFFKTSYNVNDWQNINVPGSWELQGFDAPIYTDVTYPFKANPPFVPQDYNPVGHYVHEFTVPENWKGMDVIMDFEGVESAFYLWINGKMVGYSEDSRLPAHFNISKFLKKGKNRLAMKVFRFSDGSYLEDQDYWKYSGIERNVFIQARPKSRMNDYVLGNKLINQYKDGNFTLDVNMLNPQKGQKVEVKVLSATGKSLFKQIQSITSPADTLIHFGKLLKNVQPWSAESPYLYTLVINTTDRNGRVEESVAQPFGFRTIEMKNGQLLVNGVAITIKGVNRQEHNAVHGRTLSIGEMVKDVKMMKQFNINAVRTSHYPNYSEWYQLCDKYGLYMVGEANIECHGILDTEYKQLADREDWYPAFHDRMYRMIKRDRNHTAIIIWSMGNESGYGKSFEKLYDMSKAMDPTRPVQYEGGGYYAKSDIYCPMYARIWSLRRHVNQRDERPLILCEYAHAMGNSEGNLKDYWDLIYKYDQLQGGFIWDWVDQTIAKTDDKGHKYWAYGGDMGFVGVVNDSNFCANGLVAADRSLHPHIWEVKKVYQNIAFEPAAFMQNRIKVTNRFDYTTLDNYQLFWAVEANGETIRSGKMNFPTLLPHQAKEMEIPMGTLPAADNKEYFLTLRAFSKQATGAVPAGHEVAIEQMQLPVRLEKAQEQVSGQIEKTETEDAIIIQGKTRDFSISFSKKTGEMTSLKYDGKEMLLAGLQPNFWRGITDNDVANGTQERCATWREAGKKMVLKSIKTQADNQKATVTADFDMPEQESQVQITYQMLANGNVEVNMHFMPGNKALPEMPRLGMRMILKGDYDQMTWLGRGPQENYADRKSGYLIGKYSASVWEQYHPYVRAQETANKCDVRWFTLASKAGAGIRVEGAEPLSVSAWNFPQDDLLYVPSTIEHRHGGCVDKKDMVWVNIDHLQMGVGGDNTWGAMVHPEYTITPKEWSYSFTIKNLK</sequence>
<evidence type="ECO:0000313" key="15">
    <source>
        <dbReference type="EMBL" id="RHH81926.1"/>
    </source>
</evidence>
<evidence type="ECO:0000256" key="7">
    <source>
        <dbReference type="ARBA" id="ARBA00013303"/>
    </source>
</evidence>
<dbReference type="InterPro" id="IPR011013">
    <property type="entry name" value="Gal_mutarotase_sf_dom"/>
</dbReference>
<dbReference type="InterPro" id="IPR006101">
    <property type="entry name" value="Glyco_hydro_2"/>
</dbReference>
<dbReference type="InterPro" id="IPR004199">
    <property type="entry name" value="B-gal_small/dom_5"/>
</dbReference>
<dbReference type="InterPro" id="IPR036156">
    <property type="entry name" value="Beta-gal/glucu_dom_sf"/>
</dbReference>
<dbReference type="PRINTS" id="PR00132">
    <property type="entry name" value="GLHYDRLASE2"/>
</dbReference>
<dbReference type="SUPFAM" id="SSF74650">
    <property type="entry name" value="Galactose mutarotase-like"/>
    <property type="match status" value="1"/>
</dbReference>
<keyword evidence="8 12" id="KW-0378">Hydrolase</keyword>
<comment type="cofactor">
    <cofactor evidence="2">
        <name>Ca(2+)</name>
        <dbReference type="ChEBI" id="CHEBI:29108"/>
    </cofactor>
</comment>
<dbReference type="AlphaFoldDB" id="A0A3R6EYT3"/>
<dbReference type="InterPro" id="IPR023232">
    <property type="entry name" value="Glyco_hydro_2_AS"/>
</dbReference>
<feature type="domain" description="Beta galactosidase small chain/" evidence="14">
    <location>
        <begin position="773"/>
        <end position="1048"/>
    </location>
</feature>